<sequence length="343" mass="38113">MNILIVKLGALGDVIRTSYILPGLRRKYGKAVIYWLTAPSSVDLLRYNPHISRIITPAELEGVATSLSFDLVISLDEEVEILRLLQRLRYAQLIGASLCEGRPVYTDKGAEWFDMGLISRFGKERADALKRENCREHNEIFADMLGIPIETAEFFNASDIEERSARLFPRSSCNIGINSGAGKRWISKQLPVAETVKLIERLLAQQVNGKKTKVYLFGGPEEEERHRLIRQSVKSERLMDTGSSNSLLEFAALIKCCDYIITSDSLALHLAIAQGAKNLSFYAPTSAAEIGTFGTGLKLISLAGDYCSYRPDADNSTITADRIMALFHSHLALLDDCKGNHQL</sequence>
<dbReference type="InterPro" id="IPR002201">
    <property type="entry name" value="Glyco_trans_9"/>
</dbReference>
<dbReference type="PANTHER" id="PTHR30160:SF1">
    <property type="entry name" value="LIPOPOLYSACCHARIDE 1,2-N-ACETYLGLUCOSAMINETRANSFERASE-RELATED"/>
    <property type="match status" value="1"/>
</dbReference>
<dbReference type="Pfam" id="PF01075">
    <property type="entry name" value="Glyco_transf_9"/>
    <property type="match status" value="1"/>
</dbReference>
<evidence type="ECO:0000256" key="2">
    <source>
        <dbReference type="ARBA" id="ARBA00022679"/>
    </source>
</evidence>
<keyword evidence="4" id="KW-1185">Reference proteome</keyword>
<name>A5G830_GEOUR</name>
<evidence type="ECO:0000256" key="1">
    <source>
        <dbReference type="ARBA" id="ARBA00022676"/>
    </source>
</evidence>
<dbReference type="CDD" id="cd03789">
    <property type="entry name" value="GT9_LPS_heptosyltransferase"/>
    <property type="match status" value="1"/>
</dbReference>
<dbReference type="KEGG" id="gur:Gura_3797"/>
<evidence type="ECO:0000313" key="3">
    <source>
        <dbReference type="EMBL" id="ABQ27948.1"/>
    </source>
</evidence>
<dbReference type="GO" id="GO:0009244">
    <property type="term" value="P:lipopolysaccharide core region biosynthetic process"/>
    <property type="evidence" value="ECO:0007669"/>
    <property type="project" value="TreeGrafter"/>
</dbReference>
<gene>
    <name evidence="3" type="ordered locus">Gura_3797</name>
</gene>
<proteinExistence type="predicted"/>
<dbReference type="STRING" id="351605.Gura_3797"/>
<dbReference type="Proteomes" id="UP000006695">
    <property type="component" value="Chromosome"/>
</dbReference>
<dbReference type="Gene3D" id="3.40.50.2000">
    <property type="entry name" value="Glycogen Phosphorylase B"/>
    <property type="match status" value="2"/>
</dbReference>
<reference evidence="3 4" key="1">
    <citation type="submission" date="2007-05" db="EMBL/GenBank/DDBJ databases">
        <title>Complete sequence of Geobacter uraniireducens Rf4.</title>
        <authorList>
            <consortium name="US DOE Joint Genome Institute"/>
            <person name="Copeland A."/>
            <person name="Lucas S."/>
            <person name="Lapidus A."/>
            <person name="Barry K."/>
            <person name="Detter J.C."/>
            <person name="Glavina del Rio T."/>
            <person name="Hammon N."/>
            <person name="Israni S."/>
            <person name="Dalin E."/>
            <person name="Tice H."/>
            <person name="Pitluck S."/>
            <person name="Chertkov O."/>
            <person name="Brettin T."/>
            <person name="Bruce D."/>
            <person name="Han C."/>
            <person name="Schmutz J."/>
            <person name="Larimer F."/>
            <person name="Land M."/>
            <person name="Hauser L."/>
            <person name="Kyrpides N."/>
            <person name="Mikhailova N."/>
            <person name="Shelobolina E."/>
            <person name="Aklujkar M."/>
            <person name="Lovley D."/>
            <person name="Richardson P."/>
        </authorList>
    </citation>
    <scope>NUCLEOTIDE SEQUENCE [LARGE SCALE GENOMIC DNA]</scope>
    <source>
        <strain evidence="3 4">Rf4</strain>
    </source>
</reference>
<keyword evidence="1" id="KW-0328">Glycosyltransferase</keyword>
<dbReference type="OrthoDB" id="9768048at2"/>
<dbReference type="CAZy" id="GT9">
    <property type="family name" value="Glycosyltransferase Family 9"/>
</dbReference>
<dbReference type="InterPro" id="IPR051199">
    <property type="entry name" value="LPS_LOS_Heptosyltrfase"/>
</dbReference>
<dbReference type="SUPFAM" id="SSF53756">
    <property type="entry name" value="UDP-Glycosyltransferase/glycogen phosphorylase"/>
    <property type="match status" value="1"/>
</dbReference>
<protein>
    <submittedName>
        <fullName evidence="3">Glycosyl transferase, family 9</fullName>
    </submittedName>
</protein>
<dbReference type="RefSeq" id="WP_011940597.1">
    <property type="nucleotide sequence ID" value="NC_009483.1"/>
</dbReference>
<organism evidence="3 4">
    <name type="scientific">Geotalea uraniireducens (strain Rf4)</name>
    <name type="common">Geobacter uraniireducens</name>
    <dbReference type="NCBI Taxonomy" id="351605"/>
    <lineage>
        <taxon>Bacteria</taxon>
        <taxon>Pseudomonadati</taxon>
        <taxon>Thermodesulfobacteriota</taxon>
        <taxon>Desulfuromonadia</taxon>
        <taxon>Geobacterales</taxon>
        <taxon>Geobacteraceae</taxon>
        <taxon>Geotalea</taxon>
    </lineage>
</organism>
<evidence type="ECO:0000313" key="4">
    <source>
        <dbReference type="Proteomes" id="UP000006695"/>
    </source>
</evidence>
<dbReference type="GO" id="GO:0008713">
    <property type="term" value="F:ADP-heptose-lipopolysaccharide heptosyltransferase activity"/>
    <property type="evidence" value="ECO:0007669"/>
    <property type="project" value="TreeGrafter"/>
</dbReference>
<dbReference type="PANTHER" id="PTHR30160">
    <property type="entry name" value="TETRAACYLDISACCHARIDE 4'-KINASE-RELATED"/>
    <property type="match status" value="1"/>
</dbReference>
<dbReference type="HOGENOM" id="CLU_038371_0_0_7"/>
<dbReference type="AlphaFoldDB" id="A5G830"/>
<keyword evidence="2 3" id="KW-0808">Transferase</keyword>
<dbReference type="EMBL" id="CP000698">
    <property type="protein sequence ID" value="ABQ27948.1"/>
    <property type="molecule type" value="Genomic_DNA"/>
</dbReference>
<accession>A5G830</accession>
<dbReference type="GO" id="GO:0005829">
    <property type="term" value="C:cytosol"/>
    <property type="evidence" value="ECO:0007669"/>
    <property type="project" value="TreeGrafter"/>
</dbReference>